<organism evidence="1 2">
    <name type="scientific">Paenibacillus filicis</name>
    <dbReference type="NCBI Taxonomy" id="669464"/>
    <lineage>
        <taxon>Bacteria</taxon>
        <taxon>Bacillati</taxon>
        <taxon>Bacillota</taxon>
        <taxon>Bacilli</taxon>
        <taxon>Bacillales</taxon>
        <taxon>Paenibacillaceae</taxon>
        <taxon>Paenibacillus</taxon>
    </lineage>
</organism>
<accession>A0ABU9DYQ1</accession>
<dbReference type="InterPro" id="IPR047907">
    <property type="entry name" value="CD1375-like"/>
</dbReference>
<evidence type="ECO:0000313" key="2">
    <source>
        <dbReference type="Proteomes" id="UP001469365"/>
    </source>
</evidence>
<proteinExistence type="predicted"/>
<keyword evidence="2" id="KW-1185">Reference proteome</keyword>
<dbReference type="RefSeq" id="WP_341420024.1">
    <property type="nucleotide sequence ID" value="NZ_JBBPCC010000038.1"/>
</dbReference>
<sequence length="43" mass="4746">MEALYYELIRRGLRTLESVPEKDGVRAKVKARLDALNGGEGNG</sequence>
<dbReference type="EMBL" id="JBBPCC010000038">
    <property type="protein sequence ID" value="MEK8132898.1"/>
    <property type="molecule type" value="Genomic_DNA"/>
</dbReference>
<dbReference type="NCBIfam" id="NF040910">
    <property type="entry name" value="CD1375_fam"/>
    <property type="match status" value="1"/>
</dbReference>
<reference evidence="1 2" key="1">
    <citation type="submission" date="2024-04" db="EMBL/GenBank/DDBJ databases">
        <title>draft genome sequnece of Paenibacillus filicis.</title>
        <authorList>
            <person name="Kim D.-U."/>
        </authorList>
    </citation>
    <scope>NUCLEOTIDE SEQUENCE [LARGE SCALE GENOMIC DNA]</scope>
    <source>
        <strain evidence="1 2">KACC14197</strain>
    </source>
</reference>
<protein>
    <submittedName>
        <fullName evidence="1">CD1375 family protein</fullName>
    </submittedName>
</protein>
<gene>
    <name evidence="1" type="ORF">WMW72_33955</name>
</gene>
<comment type="caution">
    <text evidence="1">The sequence shown here is derived from an EMBL/GenBank/DDBJ whole genome shotgun (WGS) entry which is preliminary data.</text>
</comment>
<evidence type="ECO:0000313" key="1">
    <source>
        <dbReference type="EMBL" id="MEK8132898.1"/>
    </source>
</evidence>
<dbReference type="Proteomes" id="UP001469365">
    <property type="component" value="Unassembled WGS sequence"/>
</dbReference>
<name>A0ABU9DYQ1_9BACL</name>